<evidence type="ECO:0000313" key="3">
    <source>
        <dbReference type="Proteomes" id="UP000562492"/>
    </source>
</evidence>
<keyword evidence="3" id="KW-1185">Reference proteome</keyword>
<evidence type="ECO:0000313" key="2">
    <source>
        <dbReference type="EMBL" id="MBB6579827.1"/>
    </source>
</evidence>
<gene>
    <name evidence="2" type="ORF">HNP33_003943</name>
</gene>
<protein>
    <recommendedName>
        <fullName evidence="1">DUF6630 domain-containing protein</fullName>
    </recommendedName>
</protein>
<dbReference type="RefSeq" id="WP_184711508.1">
    <property type="nucleotide sequence ID" value="NZ_JACHKZ010000040.1"/>
</dbReference>
<dbReference type="InterPro" id="IPR046582">
    <property type="entry name" value="DUF6630"/>
</dbReference>
<proteinExistence type="predicted"/>
<dbReference type="EMBL" id="JACHKZ010000040">
    <property type="protein sequence ID" value="MBB6579827.1"/>
    <property type="molecule type" value="Genomic_DNA"/>
</dbReference>
<comment type="caution">
    <text evidence="2">The sequence shown here is derived from an EMBL/GenBank/DDBJ whole genome shotgun (WGS) entry which is preliminary data.</text>
</comment>
<organism evidence="2 3">
    <name type="scientific">Comamonas odontotermitis</name>
    <dbReference type="NCBI Taxonomy" id="379895"/>
    <lineage>
        <taxon>Bacteria</taxon>
        <taxon>Pseudomonadati</taxon>
        <taxon>Pseudomonadota</taxon>
        <taxon>Betaproteobacteria</taxon>
        <taxon>Burkholderiales</taxon>
        <taxon>Comamonadaceae</taxon>
        <taxon>Comamonas</taxon>
    </lineage>
</organism>
<feature type="domain" description="DUF6630" evidence="1">
    <location>
        <begin position="44"/>
        <end position="199"/>
    </location>
</feature>
<reference evidence="2 3" key="1">
    <citation type="submission" date="2020-08" db="EMBL/GenBank/DDBJ databases">
        <title>Functional genomics of gut bacteria from endangered species of beetles.</title>
        <authorList>
            <person name="Carlos-Shanley C."/>
        </authorList>
    </citation>
    <scope>NUCLEOTIDE SEQUENCE [LARGE SCALE GENOMIC DNA]</scope>
    <source>
        <strain evidence="2 3">S00124</strain>
    </source>
</reference>
<evidence type="ECO:0000259" key="1">
    <source>
        <dbReference type="Pfam" id="PF20335"/>
    </source>
</evidence>
<name>A0ABR6RLA4_9BURK</name>
<sequence>MGWFDWIGRLLGGKAATGGAYAASAAPAPPAPPAATSEDWQTLCTAVGEALDLEDVDELWGEVHQALTQPQQYYNRFADDLPNRGIDAPEHVTPWLALVDGLQRRGQNFELDWKLDMGDAIWALRALKTVQQRAVPLEPLAASKALSHDALLEAGDYLRTRGLSLVSFDIESDSYPLSVLETGAVAPLQALAKRVGSKVVDLAN</sequence>
<dbReference type="Pfam" id="PF20335">
    <property type="entry name" value="DUF6630"/>
    <property type="match status" value="1"/>
</dbReference>
<dbReference type="Proteomes" id="UP000562492">
    <property type="component" value="Unassembled WGS sequence"/>
</dbReference>
<accession>A0ABR6RLA4</accession>